<feature type="domain" description="Sigma-54 factor interaction" evidence="5">
    <location>
        <begin position="22"/>
        <end position="247"/>
    </location>
</feature>
<evidence type="ECO:0000259" key="5">
    <source>
        <dbReference type="PROSITE" id="PS50045"/>
    </source>
</evidence>
<dbReference type="CDD" id="cd00009">
    <property type="entry name" value="AAA"/>
    <property type="match status" value="1"/>
</dbReference>
<comment type="caution">
    <text evidence="6">The sequence shown here is derived from an EMBL/GenBank/DDBJ whole genome shotgun (WGS) entry which is preliminary data.</text>
</comment>
<dbReference type="Gene3D" id="3.40.50.300">
    <property type="entry name" value="P-loop containing nucleotide triphosphate hydrolases"/>
    <property type="match status" value="1"/>
</dbReference>
<keyword evidence="7" id="KW-1185">Reference proteome</keyword>
<accession>A0ABW4J2V8</accession>
<dbReference type="EMBL" id="JBHTOP010000002">
    <property type="protein sequence ID" value="MFD1670711.1"/>
    <property type="molecule type" value="Genomic_DNA"/>
</dbReference>
<evidence type="ECO:0000256" key="1">
    <source>
        <dbReference type="ARBA" id="ARBA00022741"/>
    </source>
</evidence>
<evidence type="ECO:0000313" key="6">
    <source>
        <dbReference type="EMBL" id="MFD1670711.1"/>
    </source>
</evidence>
<dbReference type="PANTHER" id="PTHR32071:SF101">
    <property type="entry name" value="ACETOIN DEHYDROGENASE OPERON TRANSCRIPTIONAL ACTIVATOR ACOR"/>
    <property type="match status" value="1"/>
</dbReference>
<name>A0ABW4J2V8_9LACO</name>
<evidence type="ECO:0000256" key="4">
    <source>
        <dbReference type="ARBA" id="ARBA00023163"/>
    </source>
</evidence>
<dbReference type="Pfam" id="PF25601">
    <property type="entry name" value="AAA_lid_14"/>
    <property type="match status" value="1"/>
</dbReference>
<evidence type="ECO:0000313" key="7">
    <source>
        <dbReference type="Proteomes" id="UP001597267"/>
    </source>
</evidence>
<dbReference type="Pfam" id="PF00158">
    <property type="entry name" value="Sigma54_activat"/>
    <property type="match status" value="1"/>
</dbReference>
<dbReference type="SUPFAM" id="SSF52540">
    <property type="entry name" value="P-loop containing nucleoside triphosphate hydrolases"/>
    <property type="match status" value="1"/>
</dbReference>
<organism evidence="6 7">
    <name type="scientific">Agrilactobacillus yilanensis</name>
    <dbReference type="NCBI Taxonomy" id="2485997"/>
    <lineage>
        <taxon>Bacteria</taxon>
        <taxon>Bacillati</taxon>
        <taxon>Bacillota</taxon>
        <taxon>Bacilli</taxon>
        <taxon>Lactobacillales</taxon>
        <taxon>Lactobacillaceae</taxon>
        <taxon>Agrilactobacillus</taxon>
    </lineage>
</organism>
<sequence length="329" mass="37241">MMHPTSTPIPNPNTLNFIHFGVPSQSPRYQNFLEKVRLAAFSTIPVHIYGETGSGKEIIAKTLHANSPYKDGPLVSVNCGALSDDLLQSELFGYAGGAFTGASPKGFNGKIRQANQGTLFLDEVNSMSSKLQSALLRVLEDNWVMPIGSDKRQNVNFRLITASNQPLPQLVEQGRFRLDLFYRIYVCVLSVPPLRERLEDLQPLVTRFCTTKHWQIDWEAALLTVAKTHPWPGNIREFENFLERLYLYYRQTTPTISQITALLDQMIFPTDLTATPQTAANSYLENSEKKHLIEVLIKNNYRLMATADALGISRSTLYRKLKKYQLTTK</sequence>
<keyword evidence="3" id="KW-0805">Transcription regulation</keyword>
<evidence type="ECO:0000256" key="2">
    <source>
        <dbReference type="ARBA" id="ARBA00022840"/>
    </source>
</evidence>
<reference evidence="7" key="1">
    <citation type="journal article" date="2019" name="Int. J. Syst. Evol. Microbiol.">
        <title>The Global Catalogue of Microorganisms (GCM) 10K type strain sequencing project: providing services to taxonomists for standard genome sequencing and annotation.</title>
        <authorList>
            <consortium name="The Broad Institute Genomics Platform"/>
            <consortium name="The Broad Institute Genome Sequencing Center for Infectious Disease"/>
            <person name="Wu L."/>
            <person name="Ma J."/>
        </authorList>
    </citation>
    <scope>NUCLEOTIDE SEQUENCE [LARGE SCALE GENOMIC DNA]</scope>
    <source>
        <strain evidence="7">CCM 8896</strain>
    </source>
</reference>
<dbReference type="InterPro" id="IPR027417">
    <property type="entry name" value="P-loop_NTPase"/>
</dbReference>
<proteinExistence type="predicted"/>
<dbReference type="InterPro" id="IPR002078">
    <property type="entry name" value="Sigma_54_int"/>
</dbReference>
<dbReference type="InterPro" id="IPR009057">
    <property type="entry name" value="Homeodomain-like_sf"/>
</dbReference>
<keyword evidence="1" id="KW-0547">Nucleotide-binding</keyword>
<dbReference type="PANTHER" id="PTHR32071">
    <property type="entry name" value="TRANSCRIPTIONAL REGULATORY PROTEIN"/>
    <property type="match status" value="1"/>
</dbReference>
<gene>
    <name evidence="6" type="ORF">ACFQ5M_01230</name>
</gene>
<dbReference type="SMART" id="SM00382">
    <property type="entry name" value="AAA"/>
    <property type="match status" value="1"/>
</dbReference>
<dbReference type="InterPro" id="IPR058031">
    <property type="entry name" value="AAA_lid_NorR"/>
</dbReference>
<protein>
    <submittedName>
        <fullName evidence="6">Sigma 54-interacting transcriptional regulator</fullName>
    </submittedName>
</protein>
<dbReference type="Gene3D" id="1.10.10.60">
    <property type="entry name" value="Homeodomain-like"/>
    <property type="match status" value="1"/>
</dbReference>
<dbReference type="SUPFAM" id="SSF46689">
    <property type="entry name" value="Homeodomain-like"/>
    <property type="match status" value="1"/>
</dbReference>
<dbReference type="Pfam" id="PF02954">
    <property type="entry name" value="HTH_8"/>
    <property type="match status" value="1"/>
</dbReference>
<dbReference type="Proteomes" id="UP001597267">
    <property type="component" value="Unassembled WGS sequence"/>
</dbReference>
<dbReference type="RefSeq" id="WP_125712355.1">
    <property type="nucleotide sequence ID" value="NZ_JBHTOP010000002.1"/>
</dbReference>
<keyword evidence="2" id="KW-0067">ATP-binding</keyword>
<dbReference type="InterPro" id="IPR002197">
    <property type="entry name" value="HTH_Fis"/>
</dbReference>
<dbReference type="Gene3D" id="1.10.8.60">
    <property type="match status" value="1"/>
</dbReference>
<dbReference type="PROSITE" id="PS50045">
    <property type="entry name" value="SIGMA54_INTERACT_4"/>
    <property type="match status" value="1"/>
</dbReference>
<evidence type="ECO:0000256" key="3">
    <source>
        <dbReference type="ARBA" id="ARBA00023015"/>
    </source>
</evidence>
<dbReference type="InterPro" id="IPR003593">
    <property type="entry name" value="AAA+_ATPase"/>
</dbReference>
<keyword evidence="4" id="KW-0804">Transcription</keyword>